<name>A0A2N1MQ50_9GLOM</name>
<dbReference type="Proteomes" id="UP000233469">
    <property type="component" value="Unassembled WGS sequence"/>
</dbReference>
<dbReference type="AlphaFoldDB" id="A0A2N1MQ50"/>
<evidence type="ECO:0000313" key="1">
    <source>
        <dbReference type="EMBL" id="PKK63718.1"/>
    </source>
</evidence>
<dbReference type="VEuPathDB" id="FungiDB:RhiirFUN_023098"/>
<proteinExistence type="predicted"/>
<protein>
    <submittedName>
        <fullName evidence="1">Uncharacterized protein</fullName>
    </submittedName>
</protein>
<accession>A0A2N1MQ50</accession>
<reference evidence="1 2" key="1">
    <citation type="submission" date="2016-04" db="EMBL/GenBank/DDBJ databases">
        <title>Genome analyses suggest a sexual origin of heterokaryosis in a supposedly ancient asexual fungus.</title>
        <authorList>
            <person name="Ropars J."/>
            <person name="Sedzielewska K."/>
            <person name="Noel J."/>
            <person name="Charron P."/>
            <person name="Farinelli L."/>
            <person name="Marton T."/>
            <person name="Kruger M."/>
            <person name="Pelin A."/>
            <person name="Brachmann A."/>
            <person name="Corradi N."/>
        </authorList>
    </citation>
    <scope>NUCLEOTIDE SEQUENCE [LARGE SCALE GENOMIC DNA]</scope>
    <source>
        <strain evidence="1 2">C2</strain>
    </source>
</reference>
<gene>
    <name evidence="1" type="ORF">RhiirC2_757838</name>
</gene>
<reference evidence="1 2" key="2">
    <citation type="submission" date="2017-10" db="EMBL/GenBank/DDBJ databases">
        <title>Extensive intraspecific genome diversity in a model arbuscular mycorrhizal fungus.</title>
        <authorList>
            <person name="Chen E.C.H."/>
            <person name="Morin E."/>
            <person name="Baudet D."/>
            <person name="Noel J."/>
            <person name="Ndikumana S."/>
            <person name="Charron P."/>
            <person name="St-Onge C."/>
            <person name="Giorgi J."/>
            <person name="Grigoriev I.V."/>
            <person name="Roux C."/>
            <person name="Martin F.M."/>
            <person name="Corradi N."/>
        </authorList>
    </citation>
    <scope>NUCLEOTIDE SEQUENCE [LARGE SCALE GENOMIC DNA]</scope>
    <source>
        <strain evidence="1 2">C2</strain>
    </source>
</reference>
<dbReference type="EMBL" id="LLXL01001589">
    <property type="protein sequence ID" value="PKK63718.1"/>
    <property type="molecule type" value="Genomic_DNA"/>
</dbReference>
<sequence length="85" mass="10048">MKSCWDSNPDNRPIAFLIALDTNTEYHERRRAFFKDFDEGYYKENIFKNFKSNQSTITPKSQLLTFTDDLDDLDTVIDDDQKNSV</sequence>
<organism evidence="1 2">
    <name type="scientific">Rhizophagus irregularis</name>
    <dbReference type="NCBI Taxonomy" id="588596"/>
    <lineage>
        <taxon>Eukaryota</taxon>
        <taxon>Fungi</taxon>
        <taxon>Fungi incertae sedis</taxon>
        <taxon>Mucoromycota</taxon>
        <taxon>Glomeromycotina</taxon>
        <taxon>Glomeromycetes</taxon>
        <taxon>Glomerales</taxon>
        <taxon>Glomeraceae</taxon>
        <taxon>Rhizophagus</taxon>
    </lineage>
</organism>
<comment type="caution">
    <text evidence="1">The sequence shown here is derived from an EMBL/GenBank/DDBJ whole genome shotgun (WGS) entry which is preliminary data.</text>
</comment>
<evidence type="ECO:0000313" key="2">
    <source>
        <dbReference type="Proteomes" id="UP000233469"/>
    </source>
</evidence>
<dbReference type="VEuPathDB" id="FungiDB:FUN_017729"/>